<dbReference type="STRING" id="906968.Trebr_0651"/>
<keyword evidence="4 8" id="KW-0378">Hydrolase</keyword>
<dbReference type="GO" id="GO:0046872">
    <property type="term" value="F:metal ion binding"/>
    <property type="evidence" value="ECO:0007669"/>
    <property type="project" value="UniProtKB-KW"/>
</dbReference>
<dbReference type="Proteomes" id="UP000006546">
    <property type="component" value="Chromosome"/>
</dbReference>
<keyword evidence="6" id="KW-0520">NAD</keyword>
<evidence type="ECO:0000256" key="6">
    <source>
        <dbReference type="ARBA" id="ARBA00023027"/>
    </source>
</evidence>
<keyword evidence="9" id="KW-1185">Reference proteome</keyword>
<dbReference type="KEGG" id="tbe:Trebr_0651"/>
<gene>
    <name evidence="8" type="ordered locus">Trebr_0651</name>
</gene>
<dbReference type="InterPro" id="IPR015797">
    <property type="entry name" value="NUDIX_hydrolase-like_dom_sf"/>
</dbReference>
<keyword evidence="3" id="KW-0479">Metal-binding</keyword>
<dbReference type="InterPro" id="IPR049734">
    <property type="entry name" value="NudC-like_C"/>
</dbReference>
<dbReference type="AlphaFoldDB" id="F4LQ72"/>
<dbReference type="Pfam" id="PF09297">
    <property type="entry name" value="Zn_ribbon_NUD"/>
    <property type="match status" value="1"/>
</dbReference>
<evidence type="ECO:0000259" key="7">
    <source>
        <dbReference type="PROSITE" id="PS51462"/>
    </source>
</evidence>
<dbReference type="Pfam" id="PF00293">
    <property type="entry name" value="NUDIX"/>
    <property type="match status" value="1"/>
</dbReference>
<evidence type="ECO:0000256" key="4">
    <source>
        <dbReference type="ARBA" id="ARBA00022801"/>
    </source>
</evidence>
<protein>
    <recommendedName>
        <fullName evidence="2">NAD(+) diphosphatase</fullName>
        <ecNumber evidence="2">3.6.1.22</ecNumber>
    </recommendedName>
</protein>
<dbReference type="PANTHER" id="PTHR11383:SF3">
    <property type="entry name" value="NAD(P)H PYROPHOSPHATASE NUDT13, MITOCHONDRIAL"/>
    <property type="match status" value="1"/>
</dbReference>
<dbReference type="Gene3D" id="3.90.79.20">
    <property type="match status" value="1"/>
</dbReference>
<dbReference type="OrthoDB" id="9787476at2"/>
<dbReference type="SUPFAM" id="SSF55811">
    <property type="entry name" value="Nudix"/>
    <property type="match status" value="1"/>
</dbReference>
<dbReference type="PROSITE" id="PS00893">
    <property type="entry name" value="NUDIX_BOX"/>
    <property type="match status" value="1"/>
</dbReference>
<dbReference type="RefSeq" id="WP_013757812.1">
    <property type="nucleotide sequence ID" value="NC_015500.1"/>
</dbReference>
<evidence type="ECO:0000313" key="9">
    <source>
        <dbReference type="Proteomes" id="UP000006546"/>
    </source>
</evidence>
<dbReference type="EC" id="3.6.1.22" evidence="2"/>
<accession>F4LQ72</accession>
<evidence type="ECO:0000256" key="1">
    <source>
        <dbReference type="ARBA" id="ARBA00001946"/>
    </source>
</evidence>
<reference evidence="9" key="1">
    <citation type="submission" date="2011-04" db="EMBL/GenBank/DDBJ databases">
        <title>The complete genome of Treponema brennaborense DSM 12168.</title>
        <authorList>
            <person name="Lucas S."/>
            <person name="Han J."/>
            <person name="Lapidus A."/>
            <person name="Bruce D."/>
            <person name="Goodwin L."/>
            <person name="Pitluck S."/>
            <person name="Peters L."/>
            <person name="Kyrpides N."/>
            <person name="Mavromatis K."/>
            <person name="Ivanova N."/>
            <person name="Mikhailova N."/>
            <person name="Pagani I."/>
            <person name="Teshima H."/>
            <person name="Detter J.C."/>
            <person name="Tapia R."/>
            <person name="Han C."/>
            <person name="Land M."/>
            <person name="Hauser L."/>
            <person name="Markowitz V."/>
            <person name="Cheng J.-F."/>
            <person name="Hugenholtz P."/>
            <person name="Woyke T."/>
            <person name="Wu D."/>
            <person name="Gronow S."/>
            <person name="Wellnitz S."/>
            <person name="Brambilla E."/>
            <person name="Klenk H.-P."/>
            <person name="Eisen J.A."/>
        </authorList>
    </citation>
    <scope>NUCLEOTIDE SEQUENCE [LARGE SCALE GENOMIC DNA]</scope>
    <source>
        <strain evidence="9">DSM 12168 / CIP 105900 / DD5/3</strain>
    </source>
</reference>
<name>F4LQ72_TREBD</name>
<evidence type="ECO:0000313" key="8">
    <source>
        <dbReference type="EMBL" id="AEE16093.1"/>
    </source>
</evidence>
<dbReference type="PANTHER" id="PTHR11383">
    <property type="entry name" value="NUCLEOSIDE DIPHOSPHATE-LINKED MOIETY X MOTIF 13"/>
    <property type="match status" value="1"/>
</dbReference>
<sequence>MTTQENQNGYTFIFRGNHILVADTNELILPDADAGQKCLEYQLASDWFSEPDYQYTALLLEDSAPEPAGYVWAPLRALFAEQHPASACASRALGLLNWRTKARFCSKCGGPLHDDPAETARTCILCGRTYFPSLSPAMIVLVSKDDKILLARHKQRNTDIFTCLAGYVEHGENLEQCVAREVREEAGIKIANITYVASQSWPFPDQLMLAFTADWKSGELVPEASEIQELCWFSRDKLPSIPKKGSVAYKLIMNEFKNAPLF</sequence>
<keyword evidence="5" id="KW-0460">Magnesium</keyword>
<dbReference type="InterPro" id="IPR020084">
    <property type="entry name" value="NUDIX_hydrolase_CS"/>
</dbReference>
<dbReference type="PROSITE" id="PS51462">
    <property type="entry name" value="NUDIX"/>
    <property type="match status" value="1"/>
</dbReference>
<feature type="domain" description="Nudix hydrolase" evidence="7">
    <location>
        <begin position="132"/>
        <end position="255"/>
    </location>
</feature>
<organism evidence="8 9">
    <name type="scientific">Treponema brennaborense (strain DSM 12168 / CIP 105900 / DD5/3)</name>
    <dbReference type="NCBI Taxonomy" id="906968"/>
    <lineage>
        <taxon>Bacteria</taxon>
        <taxon>Pseudomonadati</taxon>
        <taxon>Spirochaetota</taxon>
        <taxon>Spirochaetia</taxon>
        <taxon>Spirochaetales</taxon>
        <taxon>Treponemataceae</taxon>
        <taxon>Treponema</taxon>
    </lineage>
</organism>
<dbReference type="InterPro" id="IPR015376">
    <property type="entry name" value="Znr_NADH_PPase"/>
</dbReference>
<evidence type="ECO:0000256" key="2">
    <source>
        <dbReference type="ARBA" id="ARBA00012381"/>
    </source>
</evidence>
<dbReference type="InterPro" id="IPR000086">
    <property type="entry name" value="NUDIX_hydrolase_dom"/>
</dbReference>
<dbReference type="HOGENOM" id="CLU_037162_0_1_12"/>
<evidence type="ECO:0000256" key="3">
    <source>
        <dbReference type="ARBA" id="ARBA00022723"/>
    </source>
</evidence>
<proteinExistence type="predicted"/>
<comment type="cofactor">
    <cofactor evidence="1">
        <name>Mg(2+)</name>
        <dbReference type="ChEBI" id="CHEBI:18420"/>
    </cofactor>
</comment>
<dbReference type="eggNOG" id="COG2816">
    <property type="taxonomic scope" value="Bacteria"/>
</dbReference>
<dbReference type="Gene3D" id="3.90.79.10">
    <property type="entry name" value="Nucleoside Triphosphate Pyrophosphohydrolase"/>
    <property type="match status" value="1"/>
</dbReference>
<dbReference type="CDD" id="cd03429">
    <property type="entry name" value="NUDIX_NADH_pyrophosphatase_Nudt13"/>
    <property type="match status" value="1"/>
</dbReference>
<dbReference type="GO" id="GO:0016787">
    <property type="term" value="F:hydrolase activity"/>
    <property type="evidence" value="ECO:0007669"/>
    <property type="project" value="UniProtKB-KW"/>
</dbReference>
<dbReference type="EMBL" id="CP002696">
    <property type="protein sequence ID" value="AEE16093.1"/>
    <property type="molecule type" value="Genomic_DNA"/>
</dbReference>
<dbReference type="NCBIfam" id="NF001299">
    <property type="entry name" value="PRK00241.1"/>
    <property type="match status" value="1"/>
</dbReference>
<evidence type="ECO:0000256" key="5">
    <source>
        <dbReference type="ARBA" id="ARBA00022842"/>
    </source>
</evidence>